<evidence type="ECO:0000313" key="2">
    <source>
        <dbReference type="EnsemblMetazoa" id="ACOM030823-PA.1"/>
    </source>
</evidence>
<evidence type="ECO:0000256" key="1">
    <source>
        <dbReference type="SAM" id="MobiDB-lite"/>
    </source>
</evidence>
<feature type="region of interest" description="Disordered" evidence="1">
    <location>
        <begin position="219"/>
        <end position="250"/>
    </location>
</feature>
<reference evidence="2" key="1">
    <citation type="submission" date="2022-08" db="UniProtKB">
        <authorList>
            <consortium name="EnsemblMetazoa"/>
        </authorList>
    </citation>
    <scope>IDENTIFICATION</scope>
</reference>
<dbReference type="EnsemblMetazoa" id="ACOM030823-RA">
    <property type="protein sequence ID" value="ACOM030823-PA.1"/>
    <property type="gene ID" value="ACOM030823"/>
</dbReference>
<dbReference type="Proteomes" id="UP000075882">
    <property type="component" value="Unassembled WGS sequence"/>
</dbReference>
<protein>
    <submittedName>
        <fullName evidence="2">Uncharacterized protein</fullName>
    </submittedName>
</protein>
<organism evidence="2">
    <name type="scientific">Anopheles coluzzii</name>
    <name type="common">African malaria mosquito</name>
    <dbReference type="NCBI Taxonomy" id="1518534"/>
    <lineage>
        <taxon>Eukaryota</taxon>
        <taxon>Metazoa</taxon>
        <taxon>Ecdysozoa</taxon>
        <taxon>Arthropoda</taxon>
        <taxon>Hexapoda</taxon>
        <taxon>Insecta</taxon>
        <taxon>Pterygota</taxon>
        <taxon>Neoptera</taxon>
        <taxon>Endopterygota</taxon>
        <taxon>Diptera</taxon>
        <taxon>Nematocera</taxon>
        <taxon>Culicoidea</taxon>
        <taxon>Culicidae</taxon>
        <taxon>Anophelinae</taxon>
        <taxon>Anopheles</taxon>
    </lineage>
</organism>
<accession>A0A8W7PFB7</accession>
<name>A0A8W7PFB7_ANOCL</name>
<sequence>MLLGEYRLFGGGGDINRPSGGGRISPAPWGGGMNGGINGGGGPGINGGINGGGGSTPISGGAFGDSTRIGEGALATSASSFCRCSVSSLRACSSSSSRWLNLPVWLAIAICSSLFSRLFSASDTFIDSIVCCCSFNWRCSSSTLSAIESLPFWFSSSATILFSSRPASAAFSSSFSSPAIWSCRSSFVCSAASSSAFSAITIAATLGGSFSGSVTGAGSTTAGGTDSVTTSTGTDDTASSSSSMSSGSVTSSPDSLSAFSLAESSALSLSGLLSAACVLGITSSEGVGSTLDGASVASA</sequence>
<dbReference type="AlphaFoldDB" id="A0A8W7PFB7"/>
<proteinExistence type="predicted"/>